<protein>
    <submittedName>
        <fullName evidence="1">Uncharacterized protein</fullName>
    </submittedName>
</protein>
<dbReference type="KEGG" id="clw:CLAC_03430"/>
<proteinExistence type="predicted"/>
<sequence length="104" mass="11480">MRVFAPNKYYCGRVGADVFVNGVCENASEAQRWYYVGRGYRIEDEEPVVELAGPPSKRAAVGKWREFLGSQGLVYPEGAARADLIRLWEEANGEVSHEPAGGMA</sequence>
<dbReference type="EMBL" id="CP006841">
    <property type="protein sequence ID" value="ALA68449.1"/>
    <property type="molecule type" value="Genomic_DNA"/>
</dbReference>
<dbReference type="RefSeq" id="WP_053411691.1">
    <property type="nucleotide sequence ID" value="NZ_CP006841.1"/>
</dbReference>
<evidence type="ECO:0000313" key="2">
    <source>
        <dbReference type="Proteomes" id="UP000058446"/>
    </source>
</evidence>
<dbReference type="STRING" id="1408189.CLAC_03430"/>
<dbReference type="AlphaFoldDB" id="A0A0K2H336"/>
<name>A0A0K2H336_9CORY</name>
<gene>
    <name evidence="1" type="ORF">CLAC_03430</name>
</gene>
<keyword evidence="2" id="KW-1185">Reference proteome</keyword>
<evidence type="ECO:0000313" key="1">
    <source>
        <dbReference type="EMBL" id="ALA68449.1"/>
    </source>
</evidence>
<dbReference type="OrthoDB" id="4463367at2"/>
<organism evidence="1 2">
    <name type="scientific">Corynebacterium lactis RW2-5</name>
    <dbReference type="NCBI Taxonomy" id="1408189"/>
    <lineage>
        <taxon>Bacteria</taxon>
        <taxon>Bacillati</taxon>
        <taxon>Actinomycetota</taxon>
        <taxon>Actinomycetes</taxon>
        <taxon>Mycobacteriales</taxon>
        <taxon>Corynebacteriaceae</taxon>
        <taxon>Corynebacterium</taxon>
    </lineage>
</organism>
<dbReference type="Proteomes" id="UP000058446">
    <property type="component" value="Chromosome"/>
</dbReference>
<reference evidence="1 2" key="1">
    <citation type="submission" date="2013-10" db="EMBL/GenBank/DDBJ databases">
        <title>Complete genome sequence of Corynebacterium lactis DSM 45799(T), isolated from raw cow milk.</title>
        <authorList>
            <person name="Ruckert C."/>
            <person name="Albersmeier A."/>
            <person name="Lipski A."/>
            <person name="Kalinowski J."/>
        </authorList>
    </citation>
    <scope>NUCLEOTIDE SEQUENCE [LARGE SCALE GENOMIC DNA]</scope>
    <source>
        <strain evidence="1 2">RW2-5</strain>
    </source>
</reference>
<accession>A0A0K2H336</accession>